<dbReference type="PANTHER" id="PTHR41368">
    <property type="entry name" value="PROTEIN YGHO"/>
    <property type="match status" value="1"/>
</dbReference>
<keyword evidence="2" id="KW-1185">Reference proteome</keyword>
<accession>A0ABY0IIS3</accession>
<dbReference type="PANTHER" id="PTHR41368:SF1">
    <property type="entry name" value="PROTEIN YGHO"/>
    <property type="match status" value="1"/>
</dbReference>
<proteinExistence type="predicted"/>
<dbReference type="SUPFAM" id="SSF55729">
    <property type="entry name" value="Acyl-CoA N-acyltransferases (Nat)"/>
    <property type="match status" value="1"/>
</dbReference>
<evidence type="ECO:0000313" key="2">
    <source>
        <dbReference type="Proteomes" id="UP000443582"/>
    </source>
</evidence>
<dbReference type="Proteomes" id="UP000443582">
    <property type="component" value="Unassembled WGS sequence"/>
</dbReference>
<name>A0ABY0IIS3_9BACT</name>
<dbReference type="Gene3D" id="3.40.630.30">
    <property type="match status" value="1"/>
</dbReference>
<reference evidence="2" key="1">
    <citation type="journal article" date="2019" name="Int. J. Syst. Evol. Microbiol.">
        <title>Halobacteriovorax valvorus sp. nov., a novel prokaryotic predator isolated from coastal seawater of China.</title>
        <authorList>
            <person name="Chen M.-X."/>
        </authorList>
    </citation>
    <scope>NUCLEOTIDE SEQUENCE [LARGE SCALE GENOMIC DNA]</scope>
    <source>
        <strain evidence="2">BL9</strain>
    </source>
</reference>
<dbReference type="InterPro" id="IPR016181">
    <property type="entry name" value="Acyl_CoA_acyltransferase"/>
</dbReference>
<sequence length="376" mass="44151">MAIYIEKVDVLNDKKARKRFIDIQFEIYKDDKFWVPQLRMELNKLFKSGHPFYNTAQCAFYIAIKDGKDVGRIMAINNHNYNKFHNSKEGHWGFLDAIDDIKVFESLFNAAAEWCSSLGMEKFIGPFNPSTNYECGTLIKGYGEIPVLMMMYNYEYYQQHIESLGFTKAMDLLAYHMKTETQMPEVIKKIAERAEKKESITYRCVSKKRWQEEIKLMYEIYNDAWEENWGFVPMTKDEFFAMAADLKTVADEKLILFALVNGVEAGFIVCLPDFNQVLHKIPNGKLLPTGIFQVLRAPKLIDGVRVITMGVKKKYRLYGLESILYFRAHENIASYKKYKNIEMSWILEDNLNMNKPLLKMNAVPYRKYRIFQKELV</sequence>
<dbReference type="InterPro" id="IPR039968">
    <property type="entry name" value="BcerS-like"/>
</dbReference>
<dbReference type="EMBL" id="QDKL01000002">
    <property type="protein sequence ID" value="RZF21232.1"/>
    <property type="molecule type" value="Genomic_DNA"/>
</dbReference>
<gene>
    <name evidence="1" type="ORF">DAY19_05995</name>
</gene>
<protein>
    <submittedName>
        <fullName evidence="1">N-acetyltransferase</fullName>
    </submittedName>
</protein>
<organism evidence="1 2">
    <name type="scientific">Halobacteriovorax vibrionivorans</name>
    <dbReference type="NCBI Taxonomy" id="2152716"/>
    <lineage>
        <taxon>Bacteria</taxon>
        <taxon>Pseudomonadati</taxon>
        <taxon>Bdellovibrionota</taxon>
        <taxon>Bacteriovoracia</taxon>
        <taxon>Bacteriovoracales</taxon>
        <taxon>Halobacteriovoraceae</taxon>
        <taxon>Halobacteriovorax</taxon>
    </lineage>
</organism>
<evidence type="ECO:0000313" key="1">
    <source>
        <dbReference type="EMBL" id="RZF21232.1"/>
    </source>
</evidence>
<comment type="caution">
    <text evidence="1">The sequence shown here is derived from an EMBL/GenBank/DDBJ whole genome shotgun (WGS) entry which is preliminary data.</text>
</comment>
<dbReference type="RefSeq" id="WP_114706299.1">
    <property type="nucleotide sequence ID" value="NZ_QDKL01000002.1"/>
</dbReference>